<evidence type="ECO:0000313" key="3">
    <source>
        <dbReference type="Proteomes" id="UP000826661"/>
    </source>
</evidence>
<protein>
    <submittedName>
        <fullName evidence="2">Uncharacterized protein</fullName>
    </submittedName>
</protein>
<feature type="region of interest" description="Disordered" evidence="1">
    <location>
        <begin position="1"/>
        <end position="26"/>
    </location>
</feature>
<keyword evidence="3" id="KW-1185">Reference proteome</keyword>
<evidence type="ECO:0000313" key="2">
    <source>
        <dbReference type="EMBL" id="QYT06272.1"/>
    </source>
</evidence>
<feature type="region of interest" description="Disordered" evidence="1">
    <location>
        <begin position="111"/>
        <end position="130"/>
    </location>
</feature>
<dbReference type="AlphaFoldDB" id="A0A8G0LQH4"/>
<accession>A0A8G0LQH4</accession>
<reference evidence="2 3" key="1">
    <citation type="journal article" date="2021" name="BMC Genomics">
        <title>Telomere-to-telomere genome assembly of asparaginase-producing Trichoderma simmonsii.</title>
        <authorList>
            <person name="Chung D."/>
            <person name="Kwon Y.M."/>
            <person name="Yang Y."/>
        </authorList>
    </citation>
    <scope>NUCLEOTIDE SEQUENCE [LARGE SCALE GENOMIC DNA]</scope>
    <source>
        <strain evidence="2 3">GH-Sj1</strain>
    </source>
</reference>
<proteinExistence type="predicted"/>
<name>A0A8G0LQH4_9HYPO</name>
<dbReference type="Proteomes" id="UP000826661">
    <property type="component" value="Chromosome VII"/>
</dbReference>
<dbReference type="EMBL" id="CP075870">
    <property type="protein sequence ID" value="QYT06272.1"/>
    <property type="molecule type" value="Genomic_DNA"/>
</dbReference>
<organism evidence="2 3">
    <name type="scientific">Trichoderma simmonsii</name>
    <dbReference type="NCBI Taxonomy" id="1491479"/>
    <lineage>
        <taxon>Eukaryota</taxon>
        <taxon>Fungi</taxon>
        <taxon>Dikarya</taxon>
        <taxon>Ascomycota</taxon>
        <taxon>Pezizomycotina</taxon>
        <taxon>Sordariomycetes</taxon>
        <taxon>Hypocreomycetidae</taxon>
        <taxon>Hypocreales</taxon>
        <taxon>Hypocreaceae</taxon>
        <taxon>Trichoderma</taxon>
    </lineage>
</organism>
<gene>
    <name evidence="2" type="ORF">H0G86_013130</name>
</gene>
<sequence>MQWMEPRGLAGSGEAGDDEIGAQKGSRRPVWLACGETSMKVGIERSLDEGRIACGGTELPALRWCEWPEVPRMKYDEVRSTNMRRKSGRHESRSIVPLTAEGVLLISNRGTGLDQSQFDGVSRQRGDEYK</sequence>
<evidence type="ECO:0000256" key="1">
    <source>
        <dbReference type="SAM" id="MobiDB-lite"/>
    </source>
</evidence>